<dbReference type="SUPFAM" id="SSF53335">
    <property type="entry name" value="S-adenosyl-L-methionine-dependent methyltransferases"/>
    <property type="match status" value="1"/>
</dbReference>
<dbReference type="GO" id="GO:0005677">
    <property type="term" value="C:chromatin silencing complex"/>
    <property type="evidence" value="ECO:0007669"/>
    <property type="project" value="TreeGrafter"/>
</dbReference>
<dbReference type="AlphaFoldDB" id="A0AA85KAG8"/>
<evidence type="ECO:0000313" key="11">
    <source>
        <dbReference type="WBParaSite" id="TREG1_81150.1"/>
    </source>
</evidence>
<dbReference type="GO" id="GO:0032259">
    <property type="term" value="P:methylation"/>
    <property type="evidence" value="ECO:0007669"/>
    <property type="project" value="UniProtKB-KW"/>
</dbReference>
<dbReference type="CDD" id="cd02440">
    <property type="entry name" value="AdoMet_MTases"/>
    <property type="match status" value="1"/>
</dbReference>
<proteinExistence type="inferred from homology"/>
<evidence type="ECO:0000256" key="1">
    <source>
        <dbReference type="ARBA" id="ARBA00004604"/>
    </source>
</evidence>
<keyword evidence="6 9" id="KW-0808">Transferase</keyword>
<evidence type="ECO:0000313" key="10">
    <source>
        <dbReference type="Proteomes" id="UP000050795"/>
    </source>
</evidence>
<keyword evidence="10" id="KW-1185">Reference proteome</keyword>
<evidence type="ECO:0000256" key="3">
    <source>
        <dbReference type="ARBA" id="ARBA00020203"/>
    </source>
</evidence>
<dbReference type="WBParaSite" id="TREG1_81150.1">
    <property type="protein sequence ID" value="TREG1_81150.1"/>
    <property type="gene ID" value="TREG1_81150"/>
</dbReference>
<keyword evidence="5 9" id="KW-0489">Methyltransferase</keyword>
<dbReference type="InterPro" id="IPR042036">
    <property type="entry name" value="RRP8_N"/>
</dbReference>
<dbReference type="Proteomes" id="UP000050795">
    <property type="component" value="Unassembled WGS sequence"/>
</dbReference>
<dbReference type="GO" id="GO:0008168">
    <property type="term" value="F:methyltransferase activity"/>
    <property type="evidence" value="ECO:0007669"/>
    <property type="project" value="UniProtKB-KW"/>
</dbReference>
<evidence type="ECO:0000256" key="2">
    <source>
        <dbReference type="ARBA" id="ARBA00006301"/>
    </source>
</evidence>
<sequence length="265" mass="30417">MTKFNLAKLRKVLGAPQKHVKRHNKKLEKIVRGKKRESRKDSLDSLINASMFRFLNEKLYNCSSKEAATLFKEDPGAFGIYHEGYKQQLSQWPQDPLIWVKDEIMKQTSGSNKRLKIADLGCGDARLSHMLPNEHKVYSFDLVSVNERVTACDMAHTPLKTNEVDFAVFCLSLMGTNCSEFLYEANRILKSEGVLVIVDVASRFDGKFNDFLKKLKRYGFSKQFSETTNDTYFVRALLRKVSSCTSEPVESLPKLILKPCLYKKR</sequence>
<keyword evidence="7 9" id="KW-0949">S-adenosyl-L-methionine</keyword>
<reference evidence="11" key="2">
    <citation type="submission" date="2023-11" db="UniProtKB">
        <authorList>
            <consortium name="WormBaseParasite"/>
        </authorList>
    </citation>
    <scope>IDENTIFICATION</scope>
</reference>
<protein>
    <recommendedName>
        <fullName evidence="3 9">Ribosomal RNA-processing protein 8</fullName>
        <ecNumber evidence="9">2.1.1.-</ecNumber>
    </recommendedName>
</protein>
<dbReference type="GO" id="GO:0006364">
    <property type="term" value="P:rRNA processing"/>
    <property type="evidence" value="ECO:0007669"/>
    <property type="project" value="UniProtKB-UniRule"/>
</dbReference>
<keyword evidence="8 9" id="KW-0539">Nucleus</keyword>
<dbReference type="GO" id="GO:0042149">
    <property type="term" value="P:cellular response to glucose starvation"/>
    <property type="evidence" value="ECO:0007669"/>
    <property type="project" value="TreeGrafter"/>
</dbReference>
<comment type="function">
    <text evidence="9">Probable methyltransferase required to silence rDNA.</text>
</comment>
<dbReference type="Gene3D" id="3.40.50.150">
    <property type="entry name" value="Vaccinia Virus protein VP39"/>
    <property type="match status" value="1"/>
</dbReference>
<dbReference type="InterPro" id="IPR029063">
    <property type="entry name" value="SAM-dependent_MTases_sf"/>
</dbReference>
<dbReference type="Pfam" id="PF05148">
    <property type="entry name" value="Methyltransf_8"/>
    <property type="match status" value="1"/>
</dbReference>
<name>A0AA85KAG8_TRIRE</name>
<dbReference type="Gene3D" id="1.10.10.2150">
    <property type="entry name" value="Ribosomal RNA-processing protein 8, N-terminal domain"/>
    <property type="match status" value="1"/>
</dbReference>
<evidence type="ECO:0000256" key="5">
    <source>
        <dbReference type="ARBA" id="ARBA00022603"/>
    </source>
</evidence>
<reference evidence="10" key="1">
    <citation type="submission" date="2022-06" db="EMBL/GenBank/DDBJ databases">
        <authorList>
            <person name="Berger JAMES D."/>
            <person name="Berger JAMES D."/>
        </authorList>
    </citation>
    <scope>NUCLEOTIDE SEQUENCE [LARGE SCALE GENOMIC DNA]</scope>
</reference>
<organism evidence="10 11">
    <name type="scientific">Trichobilharzia regenti</name>
    <name type="common">Nasal bird schistosome</name>
    <dbReference type="NCBI Taxonomy" id="157069"/>
    <lineage>
        <taxon>Eukaryota</taxon>
        <taxon>Metazoa</taxon>
        <taxon>Spiralia</taxon>
        <taxon>Lophotrochozoa</taxon>
        <taxon>Platyhelminthes</taxon>
        <taxon>Trematoda</taxon>
        <taxon>Digenea</taxon>
        <taxon>Strigeidida</taxon>
        <taxon>Schistosomatoidea</taxon>
        <taxon>Schistosomatidae</taxon>
        <taxon>Trichobilharzia</taxon>
    </lineage>
</organism>
<dbReference type="EC" id="2.1.1.-" evidence="9"/>
<dbReference type="GO" id="GO:0046015">
    <property type="term" value="P:regulation of transcription by glucose"/>
    <property type="evidence" value="ECO:0007669"/>
    <property type="project" value="TreeGrafter"/>
</dbReference>
<comment type="subcellular location">
    <subcellularLocation>
        <location evidence="1 9">Nucleus</location>
        <location evidence="1 9">Nucleolus</location>
    </subcellularLocation>
</comment>
<dbReference type="GO" id="GO:0005730">
    <property type="term" value="C:nucleolus"/>
    <property type="evidence" value="ECO:0007669"/>
    <property type="project" value="UniProtKB-SubCell"/>
</dbReference>
<evidence type="ECO:0000256" key="9">
    <source>
        <dbReference type="RuleBase" id="RU365074"/>
    </source>
</evidence>
<comment type="similarity">
    <text evidence="2 9">Belongs to the methyltransferase superfamily. RRP8 family.</text>
</comment>
<dbReference type="InterPro" id="IPR007823">
    <property type="entry name" value="RRP8"/>
</dbReference>
<evidence type="ECO:0000256" key="7">
    <source>
        <dbReference type="ARBA" id="ARBA00022691"/>
    </source>
</evidence>
<dbReference type="PANTHER" id="PTHR12787:SF0">
    <property type="entry name" value="RIBOSOMAL RNA-PROCESSING PROTEIN 8"/>
    <property type="match status" value="1"/>
</dbReference>
<dbReference type="GO" id="GO:0033553">
    <property type="term" value="C:rDNA heterochromatin"/>
    <property type="evidence" value="ECO:0007669"/>
    <property type="project" value="TreeGrafter"/>
</dbReference>
<keyword evidence="4 9" id="KW-0698">rRNA processing</keyword>
<dbReference type="GO" id="GO:0000183">
    <property type="term" value="P:rDNA heterochromatin formation"/>
    <property type="evidence" value="ECO:0007669"/>
    <property type="project" value="TreeGrafter"/>
</dbReference>
<evidence type="ECO:0000256" key="8">
    <source>
        <dbReference type="ARBA" id="ARBA00023242"/>
    </source>
</evidence>
<evidence type="ECO:0000256" key="4">
    <source>
        <dbReference type="ARBA" id="ARBA00022552"/>
    </source>
</evidence>
<accession>A0AA85KAG8</accession>
<evidence type="ECO:0000256" key="6">
    <source>
        <dbReference type="ARBA" id="ARBA00022679"/>
    </source>
</evidence>
<dbReference type="PANTHER" id="PTHR12787">
    <property type="entry name" value="RIBOSOMAL RNA-PROCESSING PROTEIN 8"/>
    <property type="match status" value="1"/>
</dbReference>
<dbReference type="FunFam" id="1.10.10.2150:FF:000001">
    <property type="entry name" value="Ribosomal RNA-processing protein 8"/>
    <property type="match status" value="1"/>
</dbReference>